<dbReference type="PANTHER" id="PTHR43080:SF2">
    <property type="entry name" value="CBS DOMAIN-CONTAINING PROTEIN"/>
    <property type="match status" value="1"/>
</dbReference>
<protein>
    <submittedName>
        <fullName evidence="4">Hypoxic response protein 1</fullName>
    </submittedName>
</protein>
<dbReference type="Gene3D" id="3.10.580.10">
    <property type="entry name" value="CBS-domain"/>
    <property type="match status" value="1"/>
</dbReference>
<comment type="caution">
    <text evidence="4">The sequence shown here is derived from an EMBL/GenBank/DDBJ whole genome shotgun (WGS) entry which is preliminary data.</text>
</comment>
<dbReference type="PANTHER" id="PTHR43080">
    <property type="entry name" value="CBS DOMAIN-CONTAINING PROTEIN CBSX3, MITOCHONDRIAL"/>
    <property type="match status" value="1"/>
</dbReference>
<evidence type="ECO:0000259" key="3">
    <source>
        <dbReference type="PROSITE" id="PS51371"/>
    </source>
</evidence>
<accession>A0A1V4SFJ2</accession>
<dbReference type="RefSeq" id="WP_080065886.1">
    <property type="nucleotide sequence ID" value="NZ_MZGX01000026.1"/>
</dbReference>
<dbReference type="AlphaFoldDB" id="A0A1V4SFJ2"/>
<reference evidence="4 5" key="1">
    <citation type="submission" date="2017-03" db="EMBL/GenBank/DDBJ databases">
        <title>Genome sequence of Clostridium hungatei DSM 14427.</title>
        <authorList>
            <person name="Poehlein A."/>
            <person name="Daniel R."/>
        </authorList>
    </citation>
    <scope>NUCLEOTIDE SEQUENCE [LARGE SCALE GENOMIC DNA]</scope>
    <source>
        <strain evidence="4 5">DSM 14427</strain>
    </source>
</reference>
<feature type="domain" description="CBS" evidence="3">
    <location>
        <begin position="72"/>
        <end position="130"/>
    </location>
</feature>
<dbReference type="PROSITE" id="PS51371">
    <property type="entry name" value="CBS"/>
    <property type="match status" value="2"/>
</dbReference>
<evidence type="ECO:0000313" key="4">
    <source>
        <dbReference type="EMBL" id="OPX42638.1"/>
    </source>
</evidence>
<dbReference type="SMART" id="SM00116">
    <property type="entry name" value="CBS"/>
    <property type="match status" value="2"/>
</dbReference>
<dbReference type="Proteomes" id="UP000191554">
    <property type="component" value="Unassembled WGS sequence"/>
</dbReference>
<dbReference type="STRING" id="48256.CLHUN_34600"/>
<proteinExistence type="predicted"/>
<evidence type="ECO:0000256" key="2">
    <source>
        <dbReference type="PROSITE-ProRule" id="PRU00703"/>
    </source>
</evidence>
<gene>
    <name evidence="4" type="primary">hrp1</name>
    <name evidence="4" type="ORF">CLHUN_34600</name>
</gene>
<sequence>MKVRDVMTKDVAYVNPAASIVETAKLMQQHNVGSIPVCDQSGVVGIITDRDIVVRTVANGKNPQQTPVTEIMTTGVATVSPDMDMHDVAQKMSTSQIRRVPVVENNSLVGIVALGDIAVDAKYYTQVADTLENISNPSTPQ</sequence>
<evidence type="ECO:0000256" key="1">
    <source>
        <dbReference type="ARBA" id="ARBA00023122"/>
    </source>
</evidence>
<dbReference type="SUPFAM" id="SSF54631">
    <property type="entry name" value="CBS-domain pair"/>
    <property type="match status" value="1"/>
</dbReference>
<dbReference type="InterPro" id="IPR046342">
    <property type="entry name" value="CBS_dom_sf"/>
</dbReference>
<dbReference type="CDD" id="cd04622">
    <property type="entry name" value="CBS_pair_HRP1_like"/>
    <property type="match status" value="1"/>
</dbReference>
<name>A0A1V4SFJ2_RUMHU</name>
<dbReference type="InterPro" id="IPR000644">
    <property type="entry name" value="CBS_dom"/>
</dbReference>
<dbReference type="OrthoDB" id="9802114at2"/>
<evidence type="ECO:0000313" key="5">
    <source>
        <dbReference type="Proteomes" id="UP000191554"/>
    </source>
</evidence>
<dbReference type="InterPro" id="IPR051257">
    <property type="entry name" value="Diverse_CBS-Domain"/>
</dbReference>
<dbReference type="EMBL" id="MZGX01000026">
    <property type="protein sequence ID" value="OPX42638.1"/>
    <property type="molecule type" value="Genomic_DNA"/>
</dbReference>
<organism evidence="4 5">
    <name type="scientific">Ruminiclostridium hungatei</name>
    <name type="common">Clostridium hungatei</name>
    <dbReference type="NCBI Taxonomy" id="48256"/>
    <lineage>
        <taxon>Bacteria</taxon>
        <taxon>Bacillati</taxon>
        <taxon>Bacillota</taxon>
        <taxon>Clostridia</taxon>
        <taxon>Eubacteriales</taxon>
        <taxon>Oscillospiraceae</taxon>
        <taxon>Ruminiclostridium</taxon>
    </lineage>
</organism>
<feature type="domain" description="CBS" evidence="3">
    <location>
        <begin position="7"/>
        <end position="64"/>
    </location>
</feature>
<keyword evidence="5" id="KW-1185">Reference proteome</keyword>
<keyword evidence="1 2" id="KW-0129">CBS domain</keyword>
<dbReference type="Pfam" id="PF00571">
    <property type="entry name" value="CBS"/>
    <property type="match status" value="2"/>
</dbReference>